<evidence type="ECO:0000256" key="3">
    <source>
        <dbReference type="ARBA" id="ARBA00023125"/>
    </source>
</evidence>
<dbReference type="InterPro" id="IPR036390">
    <property type="entry name" value="WH_DNA-bd_sf"/>
</dbReference>
<comment type="similarity">
    <text evidence="1">Belongs to the LysR transcriptional regulatory family.</text>
</comment>
<dbReference type="InterPro" id="IPR037402">
    <property type="entry name" value="YidZ_PBP2"/>
</dbReference>
<dbReference type="SUPFAM" id="SSF46785">
    <property type="entry name" value="Winged helix' DNA-binding domain"/>
    <property type="match status" value="1"/>
</dbReference>
<proteinExistence type="inferred from homology"/>
<keyword evidence="2" id="KW-0805">Transcription regulation</keyword>
<dbReference type="GO" id="GO:0003700">
    <property type="term" value="F:DNA-binding transcription factor activity"/>
    <property type="evidence" value="ECO:0007669"/>
    <property type="project" value="InterPro"/>
</dbReference>
<keyword evidence="3" id="KW-0238">DNA-binding</keyword>
<dbReference type="Pfam" id="PF00126">
    <property type="entry name" value="HTH_1"/>
    <property type="match status" value="1"/>
</dbReference>
<dbReference type="Proteomes" id="UP000230886">
    <property type="component" value="Unassembled WGS sequence"/>
</dbReference>
<dbReference type="AlphaFoldDB" id="A0A2A5JAC6"/>
<dbReference type="InterPro" id="IPR036388">
    <property type="entry name" value="WH-like_DNA-bd_sf"/>
</dbReference>
<evidence type="ECO:0000256" key="2">
    <source>
        <dbReference type="ARBA" id="ARBA00023015"/>
    </source>
</evidence>
<dbReference type="InterPro" id="IPR050389">
    <property type="entry name" value="LysR-type_TF"/>
</dbReference>
<protein>
    <submittedName>
        <fullName evidence="6">LysR family transcriptional regulator</fullName>
    </submittedName>
</protein>
<accession>A0A2A5JAC6</accession>
<dbReference type="PANTHER" id="PTHR30118:SF15">
    <property type="entry name" value="TRANSCRIPTIONAL REGULATORY PROTEIN"/>
    <property type="match status" value="1"/>
</dbReference>
<dbReference type="Gene3D" id="3.40.190.10">
    <property type="entry name" value="Periplasmic binding protein-like II"/>
    <property type="match status" value="2"/>
</dbReference>
<evidence type="ECO:0000259" key="5">
    <source>
        <dbReference type="PROSITE" id="PS50931"/>
    </source>
</evidence>
<reference evidence="6 7" key="1">
    <citation type="submission" date="2017-07" db="EMBL/GenBank/DDBJ databases">
        <title>Draft sequence of Rhodococcus enclensis 23b-28.</title>
        <authorList>
            <person name="Besaury L."/>
            <person name="Sancelme M."/>
            <person name="Amato P."/>
            <person name="Lallement A."/>
            <person name="Delort A.-M."/>
        </authorList>
    </citation>
    <scope>NUCLEOTIDE SEQUENCE [LARGE SCALE GENOMIC DNA]</scope>
    <source>
        <strain evidence="6 7">23b-28</strain>
    </source>
</reference>
<name>A0A2A5JAC6_RHOSG</name>
<dbReference type="PANTHER" id="PTHR30118">
    <property type="entry name" value="HTH-TYPE TRANSCRIPTIONAL REGULATOR LEUO-RELATED"/>
    <property type="match status" value="1"/>
</dbReference>
<dbReference type="GO" id="GO:0003677">
    <property type="term" value="F:DNA binding"/>
    <property type="evidence" value="ECO:0007669"/>
    <property type="project" value="UniProtKB-KW"/>
</dbReference>
<dbReference type="EMBL" id="NOVD01000009">
    <property type="protein sequence ID" value="PCK26473.1"/>
    <property type="molecule type" value="Genomic_DNA"/>
</dbReference>
<dbReference type="PROSITE" id="PS50931">
    <property type="entry name" value="HTH_LYSR"/>
    <property type="match status" value="1"/>
</dbReference>
<comment type="caution">
    <text evidence="6">The sequence shown here is derived from an EMBL/GenBank/DDBJ whole genome shotgun (WGS) entry which is preliminary data.</text>
</comment>
<feature type="domain" description="HTH lysR-type" evidence="5">
    <location>
        <begin position="10"/>
        <end position="67"/>
    </location>
</feature>
<evidence type="ECO:0000256" key="4">
    <source>
        <dbReference type="ARBA" id="ARBA00023163"/>
    </source>
</evidence>
<dbReference type="PRINTS" id="PR00039">
    <property type="entry name" value="HTHLYSR"/>
</dbReference>
<dbReference type="Gene3D" id="1.10.10.10">
    <property type="entry name" value="Winged helix-like DNA-binding domain superfamily/Winged helix DNA-binding domain"/>
    <property type="match status" value="1"/>
</dbReference>
<dbReference type="CDD" id="cd08417">
    <property type="entry name" value="PBP2_Nitroaromatics_like"/>
    <property type="match status" value="1"/>
</dbReference>
<evidence type="ECO:0000313" key="7">
    <source>
        <dbReference type="Proteomes" id="UP000230886"/>
    </source>
</evidence>
<sequence length="310" mass="34508">MREVGNVANLDLNLLVSLDALLQHRSVTKAARQLGLSQPALSAALARLRRHFGDELLYRVGNEYRLTPLAAELRQRTRLALEGVARVFSAQPEFQAVDSTREFTVLVSDYGLTVLGDTLTRLFTDAAPRARLRFRPTGPDLVGRAEHTLLGTDLMLVPHGFVTDLPHHDLYRDRWVVVASTDNVHIDEVLTVDDLVTFPWVVVFHGQTASTPATRQLRMHGIEPHVQVVTESFLSVPNLVAGSNRIAILQERLVQLLPLDAGIRTMQCPVDIGELVEAMWWHPVYDRDPEHAFLRDIVSLAASMSTGGEP</sequence>
<organism evidence="6 7">
    <name type="scientific">Rhodococcus qingshengii</name>
    <dbReference type="NCBI Taxonomy" id="334542"/>
    <lineage>
        <taxon>Bacteria</taxon>
        <taxon>Bacillati</taxon>
        <taxon>Actinomycetota</taxon>
        <taxon>Actinomycetes</taxon>
        <taxon>Mycobacteriales</taxon>
        <taxon>Nocardiaceae</taxon>
        <taxon>Rhodococcus</taxon>
        <taxon>Rhodococcus erythropolis group</taxon>
    </lineage>
</organism>
<keyword evidence="4" id="KW-0804">Transcription</keyword>
<evidence type="ECO:0000313" key="6">
    <source>
        <dbReference type="EMBL" id="PCK26473.1"/>
    </source>
</evidence>
<dbReference type="InterPro" id="IPR005119">
    <property type="entry name" value="LysR_subst-bd"/>
</dbReference>
<dbReference type="Pfam" id="PF03466">
    <property type="entry name" value="LysR_substrate"/>
    <property type="match status" value="1"/>
</dbReference>
<evidence type="ECO:0000256" key="1">
    <source>
        <dbReference type="ARBA" id="ARBA00009437"/>
    </source>
</evidence>
<gene>
    <name evidence="6" type="ORF">CHR55_16070</name>
</gene>
<dbReference type="InterPro" id="IPR000847">
    <property type="entry name" value="LysR_HTH_N"/>
</dbReference>
<dbReference type="SUPFAM" id="SSF53850">
    <property type="entry name" value="Periplasmic binding protein-like II"/>
    <property type="match status" value="1"/>
</dbReference>
<dbReference type="RefSeq" id="WP_099697716.1">
    <property type="nucleotide sequence ID" value="NZ_NOVD01000009.1"/>
</dbReference>